<reference evidence="1 2" key="1">
    <citation type="journal article" date="2011" name="EMBO J.">
        <title>Structural diversity of bacterial flagellar motors.</title>
        <authorList>
            <person name="Chen S."/>
            <person name="Beeby M."/>
            <person name="Murphy G.E."/>
            <person name="Leadbetter J.R."/>
            <person name="Hendrixson D.R."/>
            <person name="Briegel A."/>
            <person name="Li Z."/>
            <person name="Shi J."/>
            <person name="Tocheva E.I."/>
            <person name="Muller A."/>
            <person name="Dobro M.J."/>
            <person name="Jensen G.J."/>
        </authorList>
    </citation>
    <scope>NUCLEOTIDE SEQUENCE [LARGE SCALE GENOMIC DNA]</scope>
    <source>
        <strain evidence="1 2">DSM 6540</strain>
    </source>
</reference>
<name>F7NQF1_9FIRM</name>
<evidence type="ECO:0000313" key="2">
    <source>
        <dbReference type="Proteomes" id="UP000003240"/>
    </source>
</evidence>
<protein>
    <submittedName>
        <fullName evidence="1">Uncharacterized protein</fullName>
    </submittedName>
</protein>
<keyword evidence="2" id="KW-1185">Reference proteome</keyword>
<sequence length="34" mass="3554">MRDWTSYDAAAARDVVGIPDAAGHAGRPGAGERR</sequence>
<organism evidence="1 2">
    <name type="scientific">Acetonema longum DSM 6540</name>
    <dbReference type="NCBI Taxonomy" id="1009370"/>
    <lineage>
        <taxon>Bacteria</taxon>
        <taxon>Bacillati</taxon>
        <taxon>Bacillota</taxon>
        <taxon>Negativicutes</taxon>
        <taxon>Acetonemataceae</taxon>
        <taxon>Acetonema</taxon>
    </lineage>
</organism>
<gene>
    <name evidence="1" type="ORF">ALO_21751</name>
</gene>
<evidence type="ECO:0000313" key="1">
    <source>
        <dbReference type="EMBL" id="EGO61729.1"/>
    </source>
</evidence>
<accession>F7NQF1</accession>
<dbReference type="AlphaFoldDB" id="F7NQF1"/>
<proteinExistence type="predicted"/>
<dbReference type="Proteomes" id="UP000003240">
    <property type="component" value="Unassembled WGS sequence"/>
</dbReference>
<comment type="caution">
    <text evidence="1">The sequence shown here is derived from an EMBL/GenBank/DDBJ whole genome shotgun (WGS) entry which is preliminary data.</text>
</comment>
<dbReference type="EMBL" id="AFGF01000294">
    <property type="protein sequence ID" value="EGO61729.1"/>
    <property type="molecule type" value="Genomic_DNA"/>
</dbReference>